<sequence>MAAQQNGPLGNVLKEPDFARAFQELSRGEQTATALENSLDKIERMMDEFLAKAEEEEKAKQAKTGTGSKAKSQTTSTDSDTAKDTS</sequence>
<feature type="compositionally biased region" description="Low complexity" evidence="1">
    <location>
        <begin position="68"/>
        <end position="79"/>
    </location>
</feature>
<organism evidence="2">
    <name type="scientific">Mytilinidion resinicola</name>
    <dbReference type="NCBI Taxonomy" id="574789"/>
    <lineage>
        <taxon>Eukaryota</taxon>
        <taxon>Fungi</taxon>
        <taxon>Dikarya</taxon>
        <taxon>Ascomycota</taxon>
        <taxon>Pezizomycotina</taxon>
        <taxon>Dothideomycetes</taxon>
        <taxon>Pleosporomycetidae</taxon>
        <taxon>Mytilinidiales</taxon>
        <taxon>Mytilinidiaceae</taxon>
        <taxon>Mytilinidion</taxon>
    </lineage>
</organism>
<protein>
    <submittedName>
        <fullName evidence="2 4">Uncharacterized protein</fullName>
    </submittedName>
</protein>
<proteinExistence type="predicted"/>
<dbReference type="Proteomes" id="UP000504636">
    <property type="component" value="Unplaced"/>
</dbReference>
<reference evidence="4" key="3">
    <citation type="submission" date="2025-04" db="UniProtKB">
        <authorList>
            <consortium name="RefSeq"/>
        </authorList>
    </citation>
    <scope>IDENTIFICATION</scope>
    <source>
        <strain evidence="4">CBS 304.34</strain>
    </source>
</reference>
<dbReference type="RefSeq" id="XP_033571255.1">
    <property type="nucleotide sequence ID" value="XM_033726076.1"/>
</dbReference>
<dbReference type="OrthoDB" id="5398685at2759"/>
<reference evidence="4" key="2">
    <citation type="submission" date="2020-04" db="EMBL/GenBank/DDBJ databases">
        <authorList>
            <consortium name="NCBI Genome Project"/>
        </authorList>
    </citation>
    <scope>NUCLEOTIDE SEQUENCE</scope>
    <source>
        <strain evidence="4">CBS 304.34</strain>
    </source>
</reference>
<dbReference type="GeneID" id="54466969"/>
<evidence type="ECO:0000313" key="3">
    <source>
        <dbReference type="Proteomes" id="UP000504636"/>
    </source>
</evidence>
<dbReference type="AlphaFoldDB" id="A0A6A6Y629"/>
<accession>A0A6A6Y629</accession>
<name>A0A6A6Y629_9PEZI</name>
<evidence type="ECO:0000313" key="4">
    <source>
        <dbReference type="RefSeq" id="XP_033571255.1"/>
    </source>
</evidence>
<evidence type="ECO:0000256" key="1">
    <source>
        <dbReference type="SAM" id="MobiDB-lite"/>
    </source>
</evidence>
<feature type="region of interest" description="Disordered" evidence="1">
    <location>
        <begin position="50"/>
        <end position="86"/>
    </location>
</feature>
<reference evidence="2 4" key="1">
    <citation type="journal article" date="2020" name="Stud. Mycol.">
        <title>101 Dothideomycetes genomes: a test case for predicting lifestyles and emergence of pathogens.</title>
        <authorList>
            <person name="Haridas S."/>
            <person name="Albert R."/>
            <person name="Binder M."/>
            <person name="Bloem J."/>
            <person name="Labutti K."/>
            <person name="Salamov A."/>
            <person name="Andreopoulos B."/>
            <person name="Baker S."/>
            <person name="Barry K."/>
            <person name="Bills G."/>
            <person name="Bluhm B."/>
            <person name="Cannon C."/>
            <person name="Castanera R."/>
            <person name="Culley D."/>
            <person name="Daum C."/>
            <person name="Ezra D."/>
            <person name="Gonzalez J."/>
            <person name="Henrissat B."/>
            <person name="Kuo A."/>
            <person name="Liang C."/>
            <person name="Lipzen A."/>
            <person name="Lutzoni F."/>
            <person name="Magnuson J."/>
            <person name="Mondo S."/>
            <person name="Nolan M."/>
            <person name="Ohm R."/>
            <person name="Pangilinan J."/>
            <person name="Park H.-J."/>
            <person name="Ramirez L."/>
            <person name="Alfaro M."/>
            <person name="Sun H."/>
            <person name="Tritt A."/>
            <person name="Yoshinaga Y."/>
            <person name="Zwiers L.-H."/>
            <person name="Turgeon B."/>
            <person name="Goodwin S."/>
            <person name="Spatafora J."/>
            <person name="Crous P."/>
            <person name="Grigoriev I."/>
        </authorList>
    </citation>
    <scope>NUCLEOTIDE SEQUENCE</scope>
    <source>
        <strain evidence="2 4">CBS 304.34</strain>
    </source>
</reference>
<gene>
    <name evidence="2 4" type="ORF">BDZ99DRAFT_525883</name>
</gene>
<dbReference type="EMBL" id="MU003714">
    <property type="protein sequence ID" value="KAF2804291.1"/>
    <property type="molecule type" value="Genomic_DNA"/>
</dbReference>
<keyword evidence="3" id="KW-1185">Reference proteome</keyword>
<evidence type="ECO:0000313" key="2">
    <source>
        <dbReference type="EMBL" id="KAF2804291.1"/>
    </source>
</evidence>
<feature type="compositionally biased region" description="Basic and acidic residues" evidence="1">
    <location>
        <begin position="50"/>
        <end position="60"/>
    </location>
</feature>